<dbReference type="Gene3D" id="3.40.50.300">
    <property type="entry name" value="P-loop containing nucleotide triphosphate hydrolases"/>
    <property type="match status" value="1"/>
</dbReference>
<feature type="region of interest" description="Large ATPase domain (RuvB-L)" evidence="9">
    <location>
        <begin position="2"/>
        <end position="182"/>
    </location>
</feature>
<evidence type="ECO:0000313" key="11">
    <source>
        <dbReference type="EMBL" id="CAK8162369.1"/>
    </source>
</evidence>
<keyword evidence="3 9" id="KW-0227">DNA damage</keyword>
<dbReference type="PANTHER" id="PTHR42848">
    <property type="match status" value="1"/>
</dbReference>
<dbReference type="SUPFAM" id="SSF46785">
    <property type="entry name" value="Winged helix' DNA-binding domain"/>
    <property type="match status" value="1"/>
</dbReference>
<comment type="subcellular location">
    <subcellularLocation>
        <location evidence="9">Cytoplasm</location>
    </subcellularLocation>
</comment>
<feature type="binding site" evidence="9">
    <location>
        <position position="316"/>
    </location>
    <ligand>
        <name>DNA</name>
        <dbReference type="ChEBI" id="CHEBI:16991"/>
    </ligand>
</feature>
<dbReference type="InterPro" id="IPR003593">
    <property type="entry name" value="AAA+_ATPase"/>
</dbReference>
<organism evidence="11 12">
    <name type="scientific">Candidatus Xenohaliotis californiensis</name>
    <dbReference type="NCBI Taxonomy" id="84677"/>
    <lineage>
        <taxon>Bacteria</taxon>
        <taxon>Pseudomonadati</taxon>
        <taxon>Pseudomonadota</taxon>
        <taxon>Alphaproteobacteria</taxon>
        <taxon>Rickettsiales</taxon>
        <taxon>Anaplasmataceae</taxon>
        <taxon>Candidatus Xenohaliotis</taxon>
    </lineage>
</organism>
<keyword evidence="7 9" id="KW-0233">DNA recombination</keyword>
<keyword evidence="6 9" id="KW-0238">DNA-binding</keyword>
<feature type="domain" description="AAA+ ATPase" evidence="10">
    <location>
        <begin position="52"/>
        <end position="183"/>
    </location>
</feature>
<evidence type="ECO:0000256" key="8">
    <source>
        <dbReference type="ARBA" id="ARBA00023204"/>
    </source>
</evidence>
<dbReference type="NCBIfam" id="TIGR00635">
    <property type="entry name" value="ruvB"/>
    <property type="match status" value="1"/>
</dbReference>
<dbReference type="SUPFAM" id="SSF52540">
    <property type="entry name" value="P-loop containing nucleoside triphosphate hydrolases"/>
    <property type="match status" value="1"/>
</dbReference>
<keyword evidence="4 9" id="KW-0378">Hydrolase</keyword>
<feature type="binding site" evidence="9">
    <location>
        <position position="311"/>
    </location>
    <ligand>
        <name>DNA</name>
        <dbReference type="ChEBI" id="CHEBI:16991"/>
    </ligand>
</feature>
<dbReference type="NCBIfam" id="NF000868">
    <property type="entry name" value="PRK00080.1"/>
    <property type="match status" value="1"/>
</dbReference>
<dbReference type="Gene3D" id="1.10.10.10">
    <property type="entry name" value="Winged helix-like DNA-binding domain superfamily/Winged helix DNA-binding domain"/>
    <property type="match status" value="1"/>
</dbReference>
<dbReference type="InterPro" id="IPR036390">
    <property type="entry name" value="WH_DNA-bd_sf"/>
</dbReference>
<reference evidence="11 12" key="1">
    <citation type="submission" date="2024-01" db="EMBL/GenBank/DDBJ databases">
        <authorList>
            <person name="Kunselman E."/>
        </authorList>
    </citation>
    <scope>NUCLEOTIDE SEQUENCE [LARGE SCALE GENOMIC DNA]</scope>
    <source>
        <strain evidence="11">2 abalone samples</strain>
    </source>
</reference>
<dbReference type="CDD" id="cd00009">
    <property type="entry name" value="AAA"/>
    <property type="match status" value="1"/>
</dbReference>
<dbReference type="InterPro" id="IPR008824">
    <property type="entry name" value="RuvB-like_N"/>
</dbReference>
<feature type="binding site" evidence="9">
    <location>
        <position position="66"/>
    </location>
    <ligand>
        <name>ATP</name>
        <dbReference type="ChEBI" id="CHEBI:30616"/>
    </ligand>
</feature>
<comment type="function">
    <text evidence="9">The RuvA-RuvB-RuvC complex processes Holliday junction (HJ) DNA during genetic recombination and DNA repair, while the RuvA-RuvB complex plays an important role in the rescue of blocked DNA replication forks via replication fork reversal (RFR). RuvA specifically binds to HJ cruciform DNA, conferring on it an open structure. The RuvB hexamer acts as an ATP-dependent pump, pulling dsDNA into and through the RuvAB complex. RuvB forms 2 homohexamers on either side of HJ DNA bound by 1 or 2 RuvA tetramers; 4 subunits per hexamer contact DNA at a time. Coordinated motions by a converter formed by DNA-disengaged RuvB subunits stimulates ATP hydrolysis and nucleotide exchange. Immobilization of the converter enables RuvB to convert the ATP-contained energy into a lever motion, pulling 2 nucleotides of DNA out of the RuvA tetramer per ATP hydrolyzed, thus driving DNA branch migration. The RuvB motors rotate together with the DNA substrate, which together with the progressing nucleotide cycle form the mechanistic basis for DNA recombination by continuous HJ branch migration. Branch migration allows RuvC to scan DNA until it finds its consensus sequence, where it cleaves and resolves cruciform DNA.</text>
</comment>
<gene>
    <name evidence="9 11" type="primary">ruvB</name>
    <name evidence="11" type="ORF">CAXC1_120051</name>
</gene>
<name>A0ABP0EUT1_9RICK</name>
<feature type="region of interest" description="Small ATPAse domain (RuvB-S)" evidence="9">
    <location>
        <begin position="183"/>
        <end position="253"/>
    </location>
</feature>
<dbReference type="GO" id="GO:0016787">
    <property type="term" value="F:hydrolase activity"/>
    <property type="evidence" value="ECO:0007669"/>
    <property type="project" value="UniProtKB-KW"/>
</dbReference>
<evidence type="ECO:0000259" key="10">
    <source>
        <dbReference type="SMART" id="SM00382"/>
    </source>
</evidence>
<sequence length="331" mass="37032">MTERIISKTATLDDNSQNNLHRPKLLKEFTGQSQLKTNLKIFITAAKQRSDALDHIIFYGPAGFGKTTLAGIIAKELGANFKPTAAPLLTRPCDIAAILTNLQCNDVLFIDEMHRLSKNIEEILYPAMENGHLDIMTGKGPAARMVRISIPQFTLIGATTKIGTLSKPLRDRFGICAQFEPYSTQELIFIIHKAIQSMQISIADEAALLIAQCSRGTPRIAIRLAKRLRDFIQTNNQKYANKQVTVEVLQKLGIDDYGLDQYDRRYMKFISLHYLNTPVGINTIAAALSENKENIEETIEPYLIEKGLIHKTARGRILSNNGKKYCISSIL</sequence>
<feature type="binding site" evidence="9">
    <location>
        <position position="67"/>
    </location>
    <ligand>
        <name>Mg(2+)</name>
        <dbReference type="ChEBI" id="CHEBI:18420"/>
    </ligand>
</feature>
<accession>A0ABP0EUT1</accession>
<dbReference type="Pfam" id="PF05491">
    <property type="entry name" value="WHD_RuvB"/>
    <property type="match status" value="1"/>
</dbReference>
<dbReference type="Pfam" id="PF17864">
    <property type="entry name" value="AAA_lid_4"/>
    <property type="match status" value="1"/>
</dbReference>
<keyword evidence="5 9" id="KW-0067">ATP-binding</keyword>
<feature type="binding site" evidence="9">
    <location>
        <position position="63"/>
    </location>
    <ligand>
        <name>ATP</name>
        <dbReference type="ChEBI" id="CHEBI:30616"/>
    </ligand>
</feature>
<dbReference type="Proteomes" id="UP001314181">
    <property type="component" value="Unassembled WGS sequence"/>
</dbReference>
<dbReference type="RefSeq" id="WP_338363359.1">
    <property type="nucleotide sequence ID" value="NZ_CAWVOK010000003.1"/>
</dbReference>
<dbReference type="Pfam" id="PF05496">
    <property type="entry name" value="RuvB_N"/>
    <property type="match status" value="1"/>
</dbReference>
<evidence type="ECO:0000256" key="9">
    <source>
        <dbReference type="HAMAP-Rule" id="MF_00016"/>
    </source>
</evidence>
<evidence type="ECO:0000256" key="1">
    <source>
        <dbReference type="ARBA" id="ARBA00022490"/>
    </source>
</evidence>
<dbReference type="InterPro" id="IPR041445">
    <property type="entry name" value="AAA_lid_4"/>
</dbReference>
<dbReference type="EC" id="3.6.4.-" evidence="9"/>
<dbReference type="InterPro" id="IPR008823">
    <property type="entry name" value="RuvB_wg_C"/>
</dbReference>
<comment type="caution">
    <text evidence="9">Lacks conserved residue(s) required for the propagation of feature annotation.</text>
</comment>
<comment type="caution">
    <text evidence="11">The sequence shown here is derived from an EMBL/GenBank/DDBJ whole genome shotgun (WGS) entry which is preliminary data.</text>
</comment>
<comment type="subunit">
    <text evidence="9">Homohexamer. Forms an RuvA(8)-RuvB(12)-Holliday junction (HJ) complex. HJ DNA is sandwiched between 2 RuvA tetramers; dsDNA enters through RuvA and exits via RuvB. An RuvB hexamer assembles on each DNA strand where it exits the tetramer. Each RuvB hexamer is contacted by two RuvA subunits (via domain III) on 2 adjacent RuvB subunits; this complex drives branch migration. In the full resolvosome a probable DNA-RuvA(4)-RuvB(12)-RuvC(2) complex forms which resolves the HJ.</text>
</comment>
<evidence type="ECO:0000256" key="3">
    <source>
        <dbReference type="ARBA" id="ARBA00022763"/>
    </source>
</evidence>
<dbReference type="PANTHER" id="PTHR42848:SF1">
    <property type="entry name" value="HOLLIDAY JUNCTION BRANCH MIGRATION COMPLEX SUBUNIT RUVB"/>
    <property type="match status" value="1"/>
</dbReference>
<evidence type="ECO:0000256" key="6">
    <source>
        <dbReference type="ARBA" id="ARBA00023125"/>
    </source>
</evidence>
<feature type="binding site" evidence="9">
    <location>
        <position position="68"/>
    </location>
    <ligand>
        <name>ATP</name>
        <dbReference type="ChEBI" id="CHEBI:30616"/>
    </ligand>
</feature>
<feature type="region of interest" description="Head domain (RuvB-H)" evidence="9">
    <location>
        <begin position="256"/>
        <end position="331"/>
    </location>
</feature>
<keyword evidence="12" id="KW-1185">Reference proteome</keyword>
<evidence type="ECO:0000256" key="5">
    <source>
        <dbReference type="ARBA" id="ARBA00022840"/>
    </source>
</evidence>
<evidence type="ECO:0000256" key="4">
    <source>
        <dbReference type="ARBA" id="ARBA00022801"/>
    </source>
</evidence>
<proteinExistence type="inferred from homology"/>
<feature type="binding site" evidence="9">
    <location>
        <position position="20"/>
    </location>
    <ligand>
        <name>ATP</name>
        <dbReference type="ChEBI" id="CHEBI:30616"/>
    </ligand>
</feature>
<dbReference type="InterPro" id="IPR036388">
    <property type="entry name" value="WH-like_DNA-bd_sf"/>
</dbReference>
<comment type="similarity">
    <text evidence="9">Belongs to the RuvB family.</text>
</comment>
<evidence type="ECO:0000256" key="2">
    <source>
        <dbReference type="ARBA" id="ARBA00022741"/>
    </source>
</evidence>
<feature type="binding site" evidence="9">
    <location>
        <position position="22"/>
    </location>
    <ligand>
        <name>ATP</name>
        <dbReference type="ChEBI" id="CHEBI:30616"/>
    </ligand>
</feature>
<comment type="domain">
    <text evidence="9">Has 3 domains, the large (RuvB-L) and small ATPase (RuvB-S) domains and the C-terminal head (RuvB-H) domain. The head domain binds DNA, while the ATPase domains jointly bind ATP, ADP or are empty depending on the state of the subunit in the translocation cycle. During a single DNA translocation step the structure of each domain remains the same, but their relative positions change.</text>
</comment>
<keyword evidence="1 9" id="KW-0963">Cytoplasm</keyword>
<feature type="binding site" evidence="9">
    <location>
        <position position="67"/>
    </location>
    <ligand>
        <name>ATP</name>
        <dbReference type="ChEBI" id="CHEBI:30616"/>
    </ligand>
</feature>
<dbReference type="HAMAP" id="MF_00016">
    <property type="entry name" value="DNA_HJ_migration_RuvB"/>
    <property type="match status" value="1"/>
</dbReference>
<keyword evidence="2 9" id="KW-0547">Nucleotide-binding</keyword>
<keyword evidence="8 9" id="KW-0234">DNA repair</keyword>
<dbReference type="SMART" id="SM00382">
    <property type="entry name" value="AAA"/>
    <property type="match status" value="1"/>
</dbReference>
<feature type="binding site" evidence="9">
    <location>
        <position position="172"/>
    </location>
    <ligand>
        <name>ATP</name>
        <dbReference type="ChEBI" id="CHEBI:30616"/>
    </ligand>
</feature>
<feature type="binding site" evidence="9">
    <location>
        <position position="182"/>
    </location>
    <ligand>
        <name>ATP</name>
        <dbReference type="ChEBI" id="CHEBI:30616"/>
    </ligand>
</feature>
<protein>
    <recommendedName>
        <fullName evidence="9">Holliday junction branch migration complex subunit RuvB</fullName>
        <ecNumber evidence="9">3.6.4.-</ecNumber>
    </recommendedName>
</protein>
<dbReference type="InterPro" id="IPR027417">
    <property type="entry name" value="P-loop_NTPase"/>
</dbReference>
<dbReference type="GO" id="GO:0003678">
    <property type="term" value="F:DNA helicase activity"/>
    <property type="evidence" value="ECO:0007669"/>
    <property type="project" value="UniProtKB-EC"/>
</dbReference>
<evidence type="ECO:0000313" key="12">
    <source>
        <dbReference type="Proteomes" id="UP001314181"/>
    </source>
</evidence>
<dbReference type="InterPro" id="IPR004605">
    <property type="entry name" value="DNA_helicase_Holl-junc_RuvB"/>
</dbReference>
<dbReference type="Gene3D" id="1.10.8.60">
    <property type="match status" value="1"/>
</dbReference>
<feature type="binding site" evidence="9">
    <location>
        <position position="219"/>
    </location>
    <ligand>
        <name>ATP</name>
        <dbReference type="ChEBI" id="CHEBI:30616"/>
    </ligand>
</feature>
<dbReference type="EMBL" id="CAWVOK010000003">
    <property type="protein sequence ID" value="CAK8162369.1"/>
    <property type="molecule type" value="Genomic_DNA"/>
</dbReference>
<evidence type="ECO:0000256" key="7">
    <source>
        <dbReference type="ARBA" id="ARBA00023172"/>
    </source>
</evidence>
<comment type="catalytic activity">
    <reaction evidence="9">
        <text>ATP + H2O = ADP + phosphate + H(+)</text>
        <dbReference type="Rhea" id="RHEA:13065"/>
        <dbReference type="ChEBI" id="CHEBI:15377"/>
        <dbReference type="ChEBI" id="CHEBI:15378"/>
        <dbReference type="ChEBI" id="CHEBI:30616"/>
        <dbReference type="ChEBI" id="CHEBI:43474"/>
        <dbReference type="ChEBI" id="CHEBI:456216"/>
    </reaction>
</comment>